<protein>
    <submittedName>
        <fullName evidence="1">Uncharacterized protein</fullName>
    </submittedName>
</protein>
<keyword evidence="2" id="KW-1185">Reference proteome</keyword>
<accession>A0A3M2SML6</accession>
<dbReference type="STRING" id="2010991.A0A3M2SML6"/>
<dbReference type="Proteomes" id="UP000277212">
    <property type="component" value="Unassembled WGS sequence"/>
</dbReference>
<proteinExistence type="predicted"/>
<comment type="caution">
    <text evidence="1">The sequence shown here is derived from an EMBL/GenBank/DDBJ whole genome shotgun (WGS) entry which is preliminary data.</text>
</comment>
<sequence>MAATYDQETGQVFKEWVLSRDALTEADRDAADWSRRRRYPAVTARGVRGPRSLANMVIKVVADNIGSVGSVADLEDLPPRLLWRIWRFLEARGECLHAWKLFSKLFLEAEDDKTLSLYRFRQHICRPGNDLTRYTQPLTAPPTDFITHLVLTGGCSFNTHDLLCLADMPNLGALELIQPADELRTIFPQVSDRLVRGWTEKSDPFPLLRILRIWGDQSTTKESLQWVSQFPSLTLYDVMGARSDWRQSEEAALEHGWEQAEKVPGLEDSLLRYLMLFAPLEETRSHRLSDLAARIDNDLISLCGDSRCAVKFVQDRQAPPLLDYLTDMAKVRTPSWDTHAASSEARACHGVPFEPWAFWLYSFLGQLSSDRDLQPRGALPPQKAVAGPFVLPSRPFACLHLGHSTRASGIGTRPSYVTRGLFATGQYTFTRGSIIRGDKPKPKPIPKKGPSLVASERAAPVLALRKHKKRRLEDVLQAMSK</sequence>
<evidence type="ECO:0000313" key="1">
    <source>
        <dbReference type="EMBL" id="RMJ18811.1"/>
    </source>
</evidence>
<name>A0A3M2SML6_9HYPO</name>
<organism evidence="1 2">
    <name type="scientific">Fusarium kuroshium</name>
    <dbReference type="NCBI Taxonomy" id="2010991"/>
    <lineage>
        <taxon>Eukaryota</taxon>
        <taxon>Fungi</taxon>
        <taxon>Dikarya</taxon>
        <taxon>Ascomycota</taxon>
        <taxon>Pezizomycotina</taxon>
        <taxon>Sordariomycetes</taxon>
        <taxon>Hypocreomycetidae</taxon>
        <taxon>Hypocreales</taxon>
        <taxon>Nectriaceae</taxon>
        <taxon>Fusarium</taxon>
        <taxon>Fusarium solani species complex</taxon>
    </lineage>
</organism>
<dbReference type="OrthoDB" id="5273928at2759"/>
<reference evidence="1 2" key="1">
    <citation type="submission" date="2017-06" db="EMBL/GenBank/DDBJ databases">
        <title>Comparative genomic analysis of Ambrosia Fusariam Clade fungi.</title>
        <authorList>
            <person name="Stajich J.E."/>
            <person name="Carrillo J."/>
            <person name="Kijimoto T."/>
            <person name="Eskalen A."/>
            <person name="O'Donnell K."/>
            <person name="Kasson M."/>
        </authorList>
    </citation>
    <scope>NUCLEOTIDE SEQUENCE [LARGE SCALE GENOMIC DNA]</scope>
    <source>
        <strain evidence="1">UCR3666</strain>
    </source>
</reference>
<dbReference type="EMBL" id="NKUJ01000015">
    <property type="protein sequence ID" value="RMJ18811.1"/>
    <property type="molecule type" value="Genomic_DNA"/>
</dbReference>
<dbReference type="AlphaFoldDB" id="A0A3M2SML6"/>
<gene>
    <name evidence="1" type="ORF">CDV36_001528</name>
</gene>
<evidence type="ECO:0000313" key="2">
    <source>
        <dbReference type="Proteomes" id="UP000277212"/>
    </source>
</evidence>